<accession>A0A8H5EWB2</accession>
<reference evidence="8 9" key="1">
    <citation type="journal article" date="2020" name="ISME J.">
        <title>Uncovering the hidden diversity of litter-decomposition mechanisms in mushroom-forming fungi.</title>
        <authorList>
            <person name="Floudas D."/>
            <person name="Bentzer J."/>
            <person name="Ahren D."/>
            <person name="Johansson T."/>
            <person name="Persson P."/>
            <person name="Tunlid A."/>
        </authorList>
    </citation>
    <scope>NUCLEOTIDE SEQUENCE [LARGE SCALE GENOMIC DNA]</scope>
    <source>
        <strain evidence="8 9">CBS 175.51</strain>
    </source>
</reference>
<evidence type="ECO:0000313" key="8">
    <source>
        <dbReference type="EMBL" id="KAF5314711.1"/>
    </source>
</evidence>
<feature type="domain" description="Formyl transferase N-terminal" evidence="6">
    <location>
        <begin position="132"/>
        <end position="200"/>
    </location>
</feature>
<dbReference type="InterPro" id="IPR036477">
    <property type="entry name" value="Formyl_transf_N_sf"/>
</dbReference>
<dbReference type="Gene3D" id="3.40.50.12230">
    <property type="match status" value="1"/>
</dbReference>
<dbReference type="Proteomes" id="UP000541558">
    <property type="component" value="Unassembled WGS sequence"/>
</dbReference>
<dbReference type="InterPro" id="IPR041711">
    <property type="entry name" value="Met-tRNA-FMT_N"/>
</dbReference>
<sequence>MVSCISISLRVSRCRFRALGNSSSLSIARQYGTSTQQEKLKVLFMGRDEFSCLVLEELYKARDVWDELVVATNPDQRVGRRGSQISISPLKAKVETLQDVRVKLIPPSKAEFRKWKLPEPFASYSCPTETSIESSPPPPQSHILVTASFGRILTGKHLAHFLPTRRLNVHPSLLPQYRGPAPIQHALLNGDEETGVCVIEMLPAVKKTSDGQPPRKSGIDAGDIWAHRKLPQPGSATFDQMRDILGREGGQLLVKLLRDIVNKKEVSEPLLSVPSFRETGVDRKIQSPPKPQRIDGGSTIRPAPMIYLEDAQFDPQKLTAEQAHRRWRAIGHQRPTSTFVEVSSPAGTTKRAVQLHDLQMCPQESADAVHQRLPLDSGSVICMTNPQDTMALFIRCSDGSVLCVGKIKPEGKPVLHAQAFWNGVQGKNKAVRFTGH</sequence>
<dbReference type="AlphaFoldDB" id="A0A8H5EWB2"/>
<dbReference type="InterPro" id="IPR002376">
    <property type="entry name" value="Formyl_transf_N"/>
</dbReference>
<protein>
    <recommendedName>
        <fullName evidence="2">methionyl-tRNA formyltransferase</fullName>
        <ecNumber evidence="2">2.1.2.9</ecNumber>
    </recommendedName>
</protein>
<dbReference type="GO" id="GO:0005739">
    <property type="term" value="C:mitochondrion"/>
    <property type="evidence" value="ECO:0007669"/>
    <property type="project" value="TreeGrafter"/>
</dbReference>
<dbReference type="InterPro" id="IPR005793">
    <property type="entry name" value="Formyl_trans_C"/>
</dbReference>
<evidence type="ECO:0000256" key="1">
    <source>
        <dbReference type="ARBA" id="ARBA00010699"/>
    </source>
</evidence>
<keyword evidence="3" id="KW-0808">Transferase</keyword>
<dbReference type="Pfam" id="PF02911">
    <property type="entry name" value="Formyl_trans_C"/>
    <property type="match status" value="1"/>
</dbReference>
<evidence type="ECO:0000259" key="6">
    <source>
        <dbReference type="Pfam" id="PF00551"/>
    </source>
</evidence>
<dbReference type="SUPFAM" id="SSF53328">
    <property type="entry name" value="Formyltransferase"/>
    <property type="match status" value="1"/>
</dbReference>
<dbReference type="OrthoDB" id="10268103at2759"/>
<name>A0A8H5EWB2_9AGAR</name>
<dbReference type="Pfam" id="PF00551">
    <property type="entry name" value="Formyl_trans_N"/>
    <property type="match status" value="1"/>
</dbReference>
<dbReference type="PANTHER" id="PTHR11138:SF5">
    <property type="entry name" value="METHIONYL-TRNA FORMYLTRANSFERASE, MITOCHONDRIAL"/>
    <property type="match status" value="1"/>
</dbReference>
<comment type="caution">
    <text evidence="8">The sequence shown here is derived from an EMBL/GenBank/DDBJ whole genome shotgun (WGS) entry which is preliminary data.</text>
</comment>
<proteinExistence type="inferred from homology"/>
<evidence type="ECO:0000259" key="7">
    <source>
        <dbReference type="Pfam" id="PF02911"/>
    </source>
</evidence>
<organism evidence="8 9">
    <name type="scientific">Ephemerocybe angulata</name>
    <dbReference type="NCBI Taxonomy" id="980116"/>
    <lineage>
        <taxon>Eukaryota</taxon>
        <taxon>Fungi</taxon>
        <taxon>Dikarya</taxon>
        <taxon>Basidiomycota</taxon>
        <taxon>Agaricomycotina</taxon>
        <taxon>Agaricomycetes</taxon>
        <taxon>Agaricomycetidae</taxon>
        <taxon>Agaricales</taxon>
        <taxon>Agaricineae</taxon>
        <taxon>Psathyrellaceae</taxon>
        <taxon>Ephemerocybe</taxon>
    </lineage>
</organism>
<feature type="domain" description="Formyl transferase C-terminal" evidence="7">
    <location>
        <begin position="317"/>
        <end position="424"/>
    </location>
</feature>
<evidence type="ECO:0000313" key="9">
    <source>
        <dbReference type="Proteomes" id="UP000541558"/>
    </source>
</evidence>
<dbReference type="EC" id="2.1.2.9" evidence="2"/>
<evidence type="ECO:0000256" key="4">
    <source>
        <dbReference type="ARBA" id="ARBA00022917"/>
    </source>
</evidence>
<feature type="region of interest" description="Disordered" evidence="5">
    <location>
        <begin position="281"/>
        <end position="300"/>
    </location>
</feature>
<evidence type="ECO:0000256" key="5">
    <source>
        <dbReference type="SAM" id="MobiDB-lite"/>
    </source>
</evidence>
<dbReference type="CDD" id="cd08646">
    <property type="entry name" value="FMT_core_Met-tRNA-FMT_N"/>
    <property type="match status" value="1"/>
</dbReference>
<gene>
    <name evidence="8" type="ORF">D9611_007024</name>
</gene>
<evidence type="ECO:0000256" key="2">
    <source>
        <dbReference type="ARBA" id="ARBA00012261"/>
    </source>
</evidence>
<dbReference type="PANTHER" id="PTHR11138">
    <property type="entry name" value="METHIONYL-TRNA FORMYLTRANSFERASE"/>
    <property type="match status" value="1"/>
</dbReference>
<dbReference type="GO" id="GO:0004479">
    <property type="term" value="F:methionyl-tRNA formyltransferase activity"/>
    <property type="evidence" value="ECO:0007669"/>
    <property type="project" value="UniProtKB-EC"/>
</dbReference>
<evidence type="ECO:0000256" key="3">
    <source>
        <dbReference type="ARBA" id="ARBA00022679"/>
    </source>
</evidence>
<dbReference type="EMBL" id="JAACJK010000221">
    <property type="protein sequence ID" value="KAF5314711.1"/>
    <property type="molecule type" value="Genomic_DNA"/>
</dbReference>
<comment type="similarity">
    <text evidence="1">Belongs to the Fmt family.</text>
</comment>
<keyword evidence="9" id="KW-1185">Reference proteome</keyword>
<keyword evidence="4" id="KW-0648">Protein biosynthesis</keyword>